<dbReference type="PROSITE" id="PS50104">
    <property type="entry name" value="TIR"/>
    <property type="match status" value="1"/>
</dbReference>
<dbReference type="SUPFAM" id="SSF52200">
    <property type="entry name" value="Toll/Interleukin receptor TIR domain"/>
    <property type="match status" value="1"/>
</dbReference>
<dbReference type="AlphaFoldDB" id="A0ABD7NH76"/>
<name>A0ABD7NH76_9STRE</name>
<organism evidence="3 4">
    <name type="scientific">Streptococcus viridans</name>
    <dbReference type="NCBI Taxonomy" id="78535"/>
    <lineage>
        <taxon>Bacteria</taxon>
        <taxon>Bacillati</taxon>
        <taxon>Bacillota</taxon>
        <taxon>Bacilli</taxon>
        <taxon>Lactobacillales</taxon>
        <taxon>Streptococcaceae</taxon>
        <taxon>Streptococcus</taxon>
    </lineage>
</organism>
<feature type="transmembrane region" description="Helical" evidence="1">
    <location>
        <begin position="395"/>
        <end position="417"/>
    </location>
</feature>
<gene>
    <name evidence="3" type="ORF">NCTC1080_01943</name>
</gene>
<dbReference type="SMART" id="SM00255">
    <property type="entry name" value="TIR"/>
    <property type="match status" value="1"/>
</dbReference>
<evidence type="ECO:0000256" key="1">
    <source>
        <dbReference type="SAM" id="Phobius"/>
    </source>
</evidence>
<evidence type="ECO:0000313" key="4">
    <source>
        <dbReference type="Proteomes" id="UP000254098"/>
    </source>
</evidence>
<dbReference type="SUPFAM" id="SSF48452">
    <property type="entry name" value="TPR-like"/>
    <property type="match status" value="1"/>
</dbReference>
<dbReference type="InterPro" id="IPR035897">
    <property type="entry name" value="Toll_tir_struct_dom_sf"/>
</dbReference>
<dbReference type="Gene3D" id="1.25.40.10">
    <property type="entry name" value="Tetratricopeptide repeat domain"/>
    <property type="match status" value="1"/>
</dbReference>
<keyword evidence="1" id="KW-0472">Membrane</keyword>
<dbReference type="InterPro" id="IPR000157">
    <property type="entry name" value="TIR_dom"/>
</dbReference>
<keyword evidence="4" id="KW-1185">Reference proteome</keyword>
<dbReference type="RefSeq" id="WP_003027833.1">
    <property type="nucleotide sequence ID" value="NZ_UHHS01000001.1"/>
</dbReference>
<keyword evidence="1" id="KW-1133">Transmembrane helix</keyword>
<dbReference type="Pfam" id="PF13676">
    <property type="entry name" value="TIR_2"/>
    <property type="match status" value="1"/>
</dbReference>
<keyword evidence="1" id="KW-0812">Transmembrane</keyword>
<protein>
    <recommendedName>
        <fullName evidence="2">TIR domain-containing protein</fullName>
    </recommendedName>
</protein>
<reference evidence="3 4" key="1">
    <citation type="submission" date="2018-06" db="EMBL/GenBank/DDBJ databases">
        <authorList>
            <consortium name="Pathogen Informatics"/>
            <person name="Doyle S."/>
        </authorList>
    </citation>
    <scope>NUCLEOTIDE SEQUENCE [LARGE SCALE GENOMIC DNA]</scope>
    <source>
        <strain evidence="3 4">NCTC1080</strain>
    </source>
</reference>
<dbReference type="InterPro" id="IPR011990">
    <property type="entry name" value="TPR-like_helical_dom_sf"/>
</dbReference>
<feature type="domain" description="TIR" evidence="2">
    <location>
        <begin position="1"/>
        <end position="143"/>
    </location>
</feature>
<dbReference type="EMBL" id="UHHS01000001">
    <property type="protein sequence ID" value="SUO79002.1"/>
    <property type="molecule type" value="Genomic_DNA"/>
</dbReference>
<dbReference type="Gene3D" id="3.40.50.10140">
    <property type="entry name" value="Toll/interleukin-1 receptor homology (TIR) domain"/>
    <property type="match status" value="1"/>
</dbReference>
<dbReference type="Proteomes" id="UP000254098">
    <property type="component" value="Unassembled WGS sequence"/>
</dbReference>
<evidence type="ECO:0000259" key="2">
    <source>
        <dbReference type="PROSITE" id="PS50104"/>
    </source>
</evidence>
<comment type="caution">
    <text evidence="3">The sequence shown here is derived from an EMBL/GenBank/DDBJ whole genome shotgun (WGS) entry which is preliminary data.</text>
</comment>
<proteinExistence type="predicted"/>
<accession>A0ABD7NH76</accession>
<sequence length="418" mass="49475">MTDVFISYRREDGLANADFLSEKLTNSGCRVFFDKKNIPPGADFDHAIKTHLEQCNDVLLVVTKSYFGKKDLNHQLMIHQDSDWVRKEIALALSQNKTIIPILFNGVSLPEASYIPDDIRAVLKKQYIKVSNDDDWDFLMNKIKNSLSQNTQTHMKFGQYVKIFNTISQNKKNHFTDEIKNVCKKLNEEKINKQLIPLLNSDESNDIKFLAYYTIFTFYRRREEKSKIYNFIEKYSSYFEDYPFNNIVLSQYYKFKYDENIDDFESLDKAICFANETRMQIQNNYGVYITYSELVAIGLENNYLRYRKHVQEAIKSIDKANQLNEDYPKNHYIHGKLLAFSGDYTNGINFIKRAIDLEDRENTDSFIRILQYSTSKESIIYKMENKKLEERLKRYIILNSLFLIAFIIILCCLIVYFR</sequence>
<evidence type="ECO:0000313" key="3">
    <source>
        <dbReference type="EMBL" id="SUO79002.1"/>
    </source>
</evidence>